<evidence type="ECO:0000256" key="2">
    <source>
        <dbReference type="ARBA" id="ARBA00022670"/>
    </source>
</evidence>
<organism evidence="6">
    <name type="scientific">Eiseniibacteriota bacterium</name>
    <dbReference type="NCBI Taxonomy" id="2212470"/>
    <lineage>
        <taxon>Bacteria</taxon>
        <taxon>Candidatus Eiseniibacteriota</taxon>
    </lineage>
</organism>
<dbReference type="Proteomes" id="UP000886069">
    <property type="component" value="Unassembled WGS sequence"/>
</dbReference>
<comment type="similarity">
    <text evidence="1">Belongs to the peptidase S1C family.</text>
</comment>
<dbReference type="FunFam" id="2.40.10.10:FF:000001">
    <property type="entry name" value="Periplasmic serine protease DegS"/>
    <property type="match status" value="1"/>
</dbReference>
<protein>
    <submittedName>
        <fullName evidence="6">PDZ domain-containing protein</fullName>
    </submittedName>
</protein>
<dbReference type="SUPFAM" id="SSF50156">
    <property type="entry name" value="PDZ domain-like"/>
    <property type="match status" value="1"/>
</dbReference>
<dbReference type="Pfam" id="PF13180">
    <property type="entry name" value="PDZ_2"/>
    <property type="match status" value="1"/>
</dbReference>
<dbReference type="PANTHER" id="PTHR43343">
    <property type="entry name" value="PEPTIDASE S12"/>
    <property type="match status" value="1"/>
</dbReference>
<dbReference type="Gene3D" id="2.30.42.10">
    <property type="match status" value="1"/>
</dbReference>
<evidence type="ECO:0000259" key="5">
    <source>
        <dbReference type="PROSITE" id="PS50106"/>
    </source>
</evidence>
<sequence length="380" mass="40174">MNRTVRFPIMAALLLAAALFAAGFVGGRSGPVDGAASLLSAPVSASAPREESLPDVIDRVSKSVVCIKSTTVVEMRNPMMDDPFWRRFFNGPSEQEQNNLGSGVIVSRDGYILTNNHLVGGAREVTVLLHDGRELEAEVVGADARSDVAVIKIEEGDLPEITLGSSAGLRLGETVLAIGYPFGIGETVTKGIISAQGRALKLVEYEDFIQTDAAINPGNSGGALINDKGELIGINTAIASRSGGSQGIGFAIPIDFARSIMEKLIKDGRVVRGYVGVYPEEVTADMVEYFDLQGKEGVLVTNVGADTPAEKAEIKRGDVIVEFDGKKITGVDQFRMLAADATPGEKVDVVLVREGRKKTVSLEVGEKPGETSGQAVEKNA</sequence>
<dbReference type="GO" id="GO:0004252">
    <property type="term" value="F:serine-type endopeptidase activity"/>
    <property type="evidence" value="ECO:0007669"/>
    <property type="project" value="InterPro"/>
</dbReference>
<dbReference type="InterPro" id="IPR051201">
    <property type="entry name" value="Chloro_Bact_Ser_Proteases"/>
</dbReference>
<dbReference type="InterPro" id="IPR036034">
    <property type="entry name" value="PDZ_sf"/>
</dbReference>
<dbReference type="PANTHER" id="PTHR43343:SF3">
    <property type="entry name" value="PROTEASE DO-LIKE 8, CHLOROPLASTIC"/>
    <property type="match status" value="1"/>
</dbReference>
<feature type="domain" description="PDZ" evidence="5">
    <location>
        <begin position="290"/>
        <end position="355"/>
    </location>
</feature>
<dbReference type="SMART" id="SM00228">
    <property type="entry name" value="PDZ"/>
    <property type="match status" value="1"/>
</dbReference>
<evidence type="ECO:0000256" key="1">
    <source>
        <dbReference type="ARBA" id="ARBA00010541"/>
    </source>
</evidence>
<dbReference type="InterPro" id="IPR009003">
    <property type="entry name" value="Peptidase_S1_PA"/>
</dbReference>
<dbReference type="InterPro" id="IPR001478">
    <property type="entry name" value="PDZ"/>
</dbReference>
<evidence type="ECO:0000313" key="6">
    <source>
        <dbReference type="EMBL" id="HER43112.1"/>
    </source>
</evidence>
<dbReference type="GO" id="GO:0006508">
    <property type="term" value="P:proteolysis"/>
    <property type="evidence" value="ECO:0007669"/>
    <property type="project" value="UniProtKB-KW"/>
</dbReference>
<reference evidence="6" key="1">
    <citation type="journal article" date="2020" name="mSystems">
        <title>Genome- and Community-Level Interaction Insights into Carbon Utilization and Element Cycling Functions of Hydrothermarchaeota in Hydrothermal Sediment.</title>
        <authorList>
            <person name="Zhou Z."/>
            <person name="Liu Y."/>
            <person name="Xu W."/>
            <person name="Pan J."/>
            <person name="Luo Z.H."/>
            <person name="Li M."/>
        </authorList>
    </citation>
    <scope>NUCLEOTIDE SEQUENCE [LARGE SCALE GENOMIC DNA]</scope>
    <source>
        <strain evidence="6">SpSt-1233</strain>
    </source>
</reference>
<keyword evidence="3" id="KW-0378">Hydrolase</keyword>
<keyword evidence="2" id="KW-0645">Protease</keyword>
<dbReference type="EMBL" id="DSEC01000104">
    <property type="protein sequence ID" value="HER43112.1"/>
    <property type="molecule type" value="Genomic_DNA"/>
</dbReference>
<accession>A0A7V2F2T7</accession>
<comment type="caution">
    <text evidence="6">The sequence shown here is derived from an EMBL/GenBank/DDBJ whole genome shotgun (WGS) entry which is preliminary data.</text>
</comment>
<dbReference type="Gene3D" id="2.40.10.120">
    <property type="match status" value="1"/>
</dbReference>
<feature type="non-terminal residue" evidence="6">
    <location>
        <position position="380"/>
    </location>
</feature>
<proteinExistence type="inferred from homology"/>
<dbReference type="PROSITE" id="PS50106">
    <property type="entry name" value="PDZ"/>
    <property type="match status" value="1"/>
</dbReference>
<gene>
    <name evidence="6" type="ORF">ENO08_01475</name>
</gene>
<dbReference type="InterPro" id="IPR001940">
    <property type="entry name" value="Peptidase_S1C"/>
</dbReference>
<keyword evidence="4" id="KW-0720">Serine protease</keyword>
<evidence type="ECO:0000256" key="4">
    <source>
        <dbReference type="ARBA" id="ARBA00022825"/>
    </source>
</evidence>
<dbReference type="AlphaFoldDB" id="A0A7V2F2T7"/>
<name>A0A7V2F2T7_UNCEI</name>
<dbReference type="SUPFAM" id="SSF50494">
    <property type="entry name" value="Trypsin-like serine proteases"/>
    <property type="match status" value="1"/>
</dbReference>
<evidence type="ECO:0000256" key="3">
    <source>
        <dbReference type="ARBA" id="ARBA00022801"/>
    </source>
</evidence>
<dbReference type="PRINTS" id="PR00834">
    <property type="entry name" value="PROTEASES2C"/>
</dbReference>
<dbReference type="Pfam" id="PF13365">
    <property type="entry name" value="Trypsin_2"/>
    <property type="match status" value="1"/>
</dbReference>